<evidence type="ECO:0000313" key="1">
    <source>
        <dbReference type="EMBL" id="CUQ77160.1"/>
    </source>
</evidence>
<dbReference type="RefSeq" id="WP_055215587.1">
    <property type="nucleotide sequence ID" value="NZ_CZBU01000003.1"/>
</dbReference>
<accession>A0A174Z2N3</accession>
<dbReference type="Proteomes" id="UP000095621">
    <property type="component" value="Unassembled WGS sequence"/>
</dbReference>
<evidence type="ECO:0000313" key="2">
    <source>
        <dbReference type="Proteomes" id="UP000095621"/>
    </source>
</evidence>
<name>A0A174Z2N3_9FIRM</name>
<protein>
    <submittedName>
        <fullName evidence="1">Uncharacterized protein</fullName>
    </submittedName>
</protein>
<dbReference type="AlphaFoldDB" id="A0A174Z2N3"/>
<organism evidence="1 2">
    <name type="scientific">Lachnospira eligens</name>
    <dbReference type="NCBI Taxonomy" id="39485"/>
    <lineage>
        <taxon>Bacteria</taxon>
        <taxon>Bacillati</taxon>
        <taxon>Bacillota</taxon>
        <taxon>Clostridia</taxon>
        <taxon>Lachnospirales</taxon>
        <taxon>Lachnospiraceae</taxon>
        <taxon>Lachnospira</taxon>
    </lineage>
</organism>
<sequence length="104" mass="11900">MLDNAKDQCTVKDLKELLNELSNNGYDNMPIFLGNKTPLLNDAICISYAFDVGVYFKNTHYDKELVNAADQLKNEIDVAVKKYIAHCYYAGRDIKSDEEVLHHE</sequence>
<gene>
    <name evidence="1" type="ORF">ERS852490_01424</name>
</gene>
<dbReference type="EMBL" id="CZBU01000003">
    <property type="protein sequence ID" value="CUQ77160.1"/>
    <property type="molecule type" value="Genomic_DNA"/>
</dbReference>
<reference evidence="1 2" key="1">
    <citation type="submission" date="2015-09" db="EMBL/GenBank/DDBJ databases">
        <authorList>
            <consortium name="Pathogen Informatics"/>
        </authorList>
    </citation>
    <scope>NUCLEOTIDE SEQUENCE [LARGE SCALE GENOMIC DNA]</scope>
    <source>
        <strain evidence="1 2">2789STDY5834875</strain>
    </source>
</reference>
<proteinExistence type="predicted"/>